<evidence type="ECO:0000313" key="2">
    <source>
        <dbReference type="Proteomes" id="UP000663828"/>
    </source>
</evidence>
<dbReference type="EMBL" id="CAJNOR010000515">
    <property type="protein sequence ID" value="CAF0936452.1"/>
    <property type="molecule type" value="Genomic_DNA"/>
</dbReference>
<name>A0A814C3P4_ADIRI</name>
<dbReference type="InterPro" id="IPR017850">
    <property type="entry name" value="Alkaline_phosphatase_core_sf"/>
</dbReference>
<evidence type="ECO:0000313" key="1">
    <source>
        <dbReference type="EMBL" id="CAF0936452.1"/>
    </source>
</evidence>
<dbReference type="Pfam" id="PF01663">
    <property type="entry name" value="Phosphodiest"/>
    <property type="match status" value="1"/>
</dbReference>
<dbReference type="PANTHER" id="PTHR10151">
    <property type="entry name" value="ECTONUCLEOTIDE PYROPHOSPHATASE/PHOSPHODIESTERASE"/>
    <property type="match status" value="1"/>
</dbReference>
<dbReference type="AlphaFoldDB" id="A0A814C3P4"/>
<dbReference type="InterPro" id="IPR002591">
    <property type="entry name" value="Phosphodiest/P_Trfase"/>
</dbReference>
<reference evidence="1" key="1">
    <citation type="submission" date="2021-02" db="EMBL/GenBank/DDBJ databases">
        <authorList>
            <person name="Nowell W R."/>
        </authorList>
    </citation>
    <scope>NUCLEOTIDE SEQUENCE</scope>
</reference>
<keyword evidence="2" id="KW-1185">Reference proteome</keyword>
<sequence length="509" mass="58487">MAFVKHLFYICLFSGITTLALTVKRRPLVFILCLKGFRWDLPYSYSHLPNFRRLSTTGSRALWVDAEFGGSQTNILSLMSGLHVEHHARQDFIETIPVTNEHVGGHTRLLHWPWFDRDASDSVYEHLRSGRKSQPEILESYSNQGRMPLQRLTKHLTKIFNSLTDENDRTNLIMSFVDDPFVTLKHHGIHSNSIRRTMINIDRLIGRILSFTTKNQINFIVLGDHGIASIDCRQAIHIHNIFSKEQLDYYADRYSGTSFSFVVYPKSGQRFTESFPLKTFSFDKTDYAQQILLSQLRNFPNEQIEIFTNDQNRLPPRLRLPAPSNKPSPIIVFAREKFYFSYKNEQNADYCPNEYSPNCQGSSKTSVPLPSLTYCQLFLVLADHSDDPRHLSMRTALFAHGPLFKKGHINEPVLITDVYALLRQVLCLSPIALPRNGLFSIHQMLDLTSVSNTCAHLYLSSTNMLHTIATKPVQPPEVTEDDSQLVYVNITEGSHRPHRNYVQMQVTIE</sequence>
<gene>
    <name evidence="1" type="ORF">XAT740_LOCUS9871</name>
</gene>
<accession>A0A814C3P4</accession>
<dbReference type="SUPFAM" id="SSF53649">
    <property type="entry name" value="Alkaline phosphatase-like"/>
    <property type="match status" value="1"/>
</dbReference>
<dbReference type="GO" id="GO:0016787">
    <property type="term" value="F:hydrolase activity"/>
    <property type="evidence" value="ECO:0007669"/>
    <property type="project" value="UniProtKB-ARBA"/>
</dbReference>
<protein>
    <submittedName>
        <fullName evidence="1">Uncharacterized protein</fullName>
    </submittedName>
</protein>
<comment type="caution">
    <text evidence="1">The sequence shown here is derived from an EMBL/GenBank/DDBJ whole genome shotgun (WGS) entry which is preliminary data.</text>
</comment>
<dbReference type="Proteomes" id="UP000663828">
    <property type="component" value="Unassembled WGS sequence"/>
</dbReference>
<proteinExistence type="predicted"/>
<dbReference type="Gene3D" id="3.40.720.10">
    <property type="entry name" value="Alkaline Phosphatase, subunit A"/>
    <property type="match status" value="1"/>
</dbReference>
<organism evidence="1 2">
    <name type="scientific">Adineta ricciae</name>
    <name type="common">Rotifer</name>
    <dbReference type="NCBI Taxonomy" id="249248"/>
    <lineage>
        <taxon>Eukaryota</taxon>
        <taxon>Metazoa</taxon>
        <taxon>Spiralia</taxon>
        <taxon>Gnathifera</taxon>
        <taxon>Rotifera</taxon>
        <taxon>Eurotatoria</taxon>
        <taxon>Bdelloidea</taxon>
        <taxon>Adinetida</taxon>
        <taxon>Adinetidae</taxon>
        <taxon>Adineta</taxon>
    </lineage>
</organism>
<dbReference type="PANTHER" id="PTHR10151:SF120">
    <property type="entry name" value="BIS(5'-ADENOSYL)-TRIPHOSPHATASE"/>
    <property type="match status" value="1"/>
</dbReference>